<dbReference type="EMBL" id="JANFWR010000018">
    <property type="protein sequence ID" value="MCW0400202.1"/>
    <property type="molecule type" value="Genomic_DNA"/>
</dbReference>
<proteinExistence type="predicted"/>
<dbReference type="Pfam" id="PF00583">
    <property type="entry name" value="Acetyltransf_1"/>
    <property type="match status" value="1"/>
</dbReference>
<reference evidence="2 3" key="1">
    <citation type="submission" date="2022-06" db="EMBL/GenBank/DDBJ databases">
        <title>Dynamics of rice microbiomes reveals core vertical transmitted seed endophytes.</title>
        <authorList>
            <person name="Liao K."/>
            <person name="Zhang X."/>
        </authorList>
    </citation>
    <scope>NUCLEOTIDE SEQUENCE [LARGE SCALE GENOMIC DNA]</scope>
    <source>
        <strain evidence="2 3">YT10-10-1</strain>
    </source>
</reference>
<dbReference type="Gene3D" id="3.40.630.30">
    <property type="match status" value="1"/>
</dbReference>
<sequence>MPGRLRHTARVNTIRPYVMQDRAACLALFDSNVPQFFDHSERAGFERFLQHDTGAWHYLVIVRASAVVACGGHALRLDGRVASFGWGMVDRRLHRQGLGRALTEARLDACRSAGVTRIELDTSQHTQAFYARFGFGVERVMTDGYGPGLDRWDMALNLDRLLAC</sequence>
<evidence type="ECO:0000313" key="3">
    <source>
        <dbReference type="Proteomes" id="UP001320843"/>
    </source>
</evidence>
<dbReference type="InterPro" id="IPR016181">
    <property type="entry name" value="Acyl_CoA_acyltransferase"/>
</dbReference>
<dbReference type="SUPFAM" id="SSF55729">
    <property type="entry name" value="Acyl-CoA N-acyltransferases (Nat)"/>
    <property type="match status" value="1"/>
</dbReference>
<name>A0ABT3DXH7_9XANT</name>
<evidence type="ECO:0000313" key="2">
    <source>
        <dbReference type="EMBL" id="MCW0400202.1"/>
    </source>
</evidence>
<organism evidence="2 3">
    <name type="scientific">Xanthomonas sacchari</name>
    <dbReference type="NCBI Taxonomy" id="56458"/>
    <lineage>
        <taxon>Bacteria</taxon>
        <taxon>Pseudomonadati</taxon>
        <taxon>Pseudomonadota</taxon>
        <taxon>Gammaproteobacteria</taxon>
        <taxon>Lysobacterales</taxon>
        <taxon>Lysobacteraceae</taxon>
        <taxon>Xanthomonas</taxon>
    </lineage>
</organism>
<gene>
    <name evidence="2" type="ORF">NB700_002758</name>
</gene>
<dbReference type="PROSITE" id="PS51186">
    <property type="entry name" value="GNAT"/>
    <property type="match status" value="1"/>
</dbReference>
<feature type="domain" description="N-acetyltransferase" evidence="1">
    <location>
        <begin position="12"/>
        <end position="159"/>
    </location>
</feature>
<accession>A0ABT3DXH7</accession>
<protein>
    <recommendedName>
        <fullName evidence="1">N-acetyltransferase domain-containing protein</fullName>
    </recommendedName>
</protein>
<dbReference type="Proteomes" id="UP001320843">
    <property type="component" value="Unassembled WGS sequence"/>
</dbReference>
<comment type="caution">
    <text evidence="2">The sequence shown here is derived from an EMBL/GenBank/DDBJ whole genome shotgun (WGS) entry which is preliminary data.</text>
</comment>
<dbReference type="CDD" id="cd04301">
    <property type="entry name" value="NAT_SF"/>
    <property type="match status" value="1"/>
</dbReference>
<evidence type="ECO:0000259" key="1">
    <source>
        <dbReference type="PROSITE" id="PS51186"/>
    </source>
</evidence>
<dbReference type="InterPro" id="IPR000182">
    <property type="entry name" value="GNAT_dom"/>
</dbReference>
<keyword evidence="3" id="KW-1185">Reference proteome</keyword>